<reference evidence="1 2" key="1">
    <citation type="submission" date="2019-10" db="EMBL/GenBank/DDBJ databases">
        <title>The completed genome of Lactobacillus harbinensis M1.</title>
        <authorList>
            <person name="Zheng Y."/>
        </authorList>
    </citation>
    <scope>NUCLEOTIDE SEQUENCE [LARGE SCALE GENOMIC DNA]</scope>
    <source>
        <strain evidence="1 2">M1</strain>
    </source>
</reference>
<dbReference type="AlphaFoldDB" id="A0A5P8M3Q5"/>
<accession>A0A5P8M3Q5</accession>
<dbReference type="EMBL" id="CP045143">
    <property type="protein sequence ID" value="QFR23120.1"/>
    <property type="molecule type" value="Genomic_DNA"/>
</dbReference>
<proteinExistence type="predicted"/>
<dbReference type="RefSeq" id="WP_152260545.1">
    <property type="nucleotide sequence ID" value="NZ_CP045143.1"/>
</dbReference>
<organism evidence="1 2">
    <name type="scientific">Schleiferilactobacillus harbinensis</name>
    <dbReference type="NCBI Taxonomy" id="304207"/>
    <lineage>
        <taxon>Bacteria</taxon>
        <taxon>Bacillati</taxon>
        <taxon>Bacillota</taxon>
        <taxon>Bacilli</taxon>
        <taxon>Lactobacillales</taxon>
        <taxon>Lactobacillaceae</taxon>
        <taxon>Schleiferilactobacillus</taxon>
    </lineage>
</organism>
<evidence type="ECO:0000313" key="2">
    <source>
        <dbReference type="Proteomes" id="UP000326779"/>
    </source>
</evidence>
<evidence type="ECO:0000313" key="1">
    <source>
        <dbReference type="EMBL" id="QFR23120.1"/>
    </source>
</evidence>
<protein>
    <submittedName>
        <fullName evidence="1">Uncharacterized protein</fullName>
    </submittedName>
</protein>
<sequence>MIEFKDWRRAFAGDWELVKLMTPKGQVWPVETILWQGRKQLIGSWDGGDYVNFSLNKPLNQLKNGLVLYADPAVKTASSASFLAKDGGVYLPNGSLGGYFQVEIYFGTAGQATMAIDHPSGQSTLRLYVPETVRNGPLYATKMVEY</sequence>
<gene>
    <name evidence="1" type="ORF">D1010_06715</name>
</gene>
<dbReference type="KEGG" id="lhb:D1010_06715"/>
<name>A0A5P8M3Q5_9LACO</name>
<dbReference type="Proteomes" id="UP000326779">
    <property type="component" value="Chromosome"/>
</dbReference>